<dbReference type="InterPro" id="IPR053146">
    <property type="entry name" value="QDO-like"/>
</dbReference>
<protein>
    <recommendedName>
        <fullName evidence="1">Cupin type-2 domain-containing protein</fullName>
    </recommendedName>
</protein>
<sequence>MPATAMAPTTGPELEFLGSRVRILEGSEAIGLVDMIEVPAGDASPLHVHHAHDEGFYVLSGEVTLHVPGEAITLGAGDFFLAPHGVPHAYRVGAAPARWLVTSTPAGFERFVAEVAAGRVTDPAELAAVAARHEIEILGPPGMLP</sequence>
<organism evidence="2 3">
    <name type="scientific">Capillimicrobium parvum</name>
    <dbReference type="NCBI Taxonomy" id="2884022"/>
    <lineage>
        <taxon>Bacteria</taxon>
        <taxon>Bacillati</taxon>
        <taxon>Actinomycetota</taxon>
        <taxon>Thermoleophilia</taxon>
        <taxon>Solirubrobacterales</taxon>
        <taxon>Capillimicrobiaceae</taxon>
        <taxon>Capillimicrobium</taxon>
    </lineage>
</organism>
<dbReference type="Gene3D" id="2.60.120.10">
    <property type="entry name" value="Jelly Rolls"/>
    <property type="match status" value="1"/>
</dbReference>
<evidence type="ECO:0000313" key="3">
    <source>
        <dbReference type="Proteomes" id="UP001162834"/>
    </source>
</evidence>
<dbReference type="InterPro" id="IPR014710">
    <property type="entry name" value="RmlC-like_jellyroll"/>
</dbReference>
<gene>
    <name evidence="2" type="ORF">DSM104329_02782</name>
</gene>
<dbReference type="PANTHER" id="PTHR36440:SF1">
    <property type="entry name" value="PUTATIVE (AFU_ORTHOLOGUE AFUA_8G07350)-RELATED"/>
    <property type="match status" value="1"/>
</dbReference>
<dbReference type="RefSeq" id="WP_259316050.1">
    <property type="nucleotide sequence ID" value="NZ_CP087164.1"/>
</dbReference>
<feature type="domain" description="Cupin type-2" evidence="1">
    <location>
        <begin position="36"/>
        <end position="101"/>
    </location>
</feature>
<evidence type="ECO:0000259" key="1">
    <source>
        <dbReference type="Pfam" id="PF07883"/>
    </source>
</evidence>
<accession>A0A9E6XXX0</accession>
<proteinExistence type="predicted"/>
<name>A0A9E6XXX0_9ACTN</name>
<dbReference type="KEGG" id="sbae:DSM104329_02782"/>
<dbReference type="EMBL" id="CP087164">
    <property type="protein sequence ID" value="UGS36378.1"/>
    <property type="molecule type" value="Genomic_DNA"/>
</dbReference>
<dbReference type="InterPro" id="IPR013096">
    <property type="entry name" value="Cupin_2"/>
</dbReference>
<dbReference type="SUPFAM" id="SSF51182">
    <property type="entry name" value="RmlC-like cupins"/>
    <property type="match status" value="1"/>
</dbReference>
<keyword evidence="3" id="KW-1185">Reference proteome</keyword>
<dbReference type="Pfam" id="PF07883">
    <property type="entry name" value="Cupin_2"/>
    <property type="match status" value="1"/>
</dbReference>
<reference evidence="2" key="1">
    <citation type="journal article" date="2022" name="Int. J. Syst. Evol. Microbiol.">
        <title>Pseudomonas aegrilactucae sp. nov. and Pseudomonas morbosilactucae sp. nov., pathogens causing bacterial rot of lettuce in Japan.</title>
        <authorList>
            <person name="Sawada H."/>
            <person name="Fujikawa T."/>
            <person name="Satou M."/>
        </authorList>
    </citation>
    <scope>NUCLEOTIDE SEQUENCE</scope>
    <source>
        <strain evidence="2">0166_1</strain>
    </source>
</reference>
<dbReference type="AlphaFoldDB" id="A0A9E6XXX0"/>
<dbReference type="PANTHER" id="PTHR36440">
    <property type="entry name" value="PUTATIVE (AFU_ORTHOLOGUE AFUA_8G07350)-RELATED"/>
    <property type="match status" value="1"/>
</dbReference>
<dbReference type="InterPro" id="IPR011051">
    <property type="entry name" value="RmlC_Cupin_sf"/>
</dbReference>
<dbReference type="Proteomes" id="UP001162834">
    <property type="component" value="Chromosome"/>
</dbReference>
<evidence type="ECO:0000313" key="2">
    <source>
        <dbReference type="EMBL" id="UGS36378.1"/>
    </source>
</evidence>